<sequence>MPDWSYHTFFKPALFKLTPRKARSLTLQTMNRLVTLPFGHHIIEFFGHMAPSKAISAHICGVETASPIGVSGQVDPKLEGTRALSKLGFGYLEVGPISLEPATKQEIVLHKKGEEIGYSHLHENLGVENTIDALSRSAPDIPVLIKISDESTGKIVTLIKKLEPFADWFVVDSTIDLPAIREATSTPIFVGVSDQKQLDEVEIEDFDGIYLPEGVHNRIGQFELETKIEMIKTVQPSGKPIIASGGVHQPSDALDLIDAGADLVNIHSGFIFYGPGLPKRINEAIAYRYQESPLNQKGWFASFLMGFGVLLAGFIASFVGLTDVLLAPDERFLGMSKEEIQEFSEHLFKFMSHDRISLAGVMISAGFLYMMLAYFGIRVGQHWARKVFYIAATLGFLNFFYFIGFGYLDPIHLLYNALILPFFIYGFIQTRNMPHGSHGQNLHNSRAWRKSQFGQTMFIILGGAFLTAGMVISFIGVTDVFVKEDLGFLQLEPNEIHEHNHQFISLIAHDRAGFGGALISAGILIMLIAMWGFREGEKWIWWTLTVGGIPGFAAGIGIHYHIGYVDQYHLAPAYFAILLYLLGVIYSYSYLMTAKRSPE</sequence>
<feature type="transmembrane region" description="Helical" evidence="7">
    <location>
        <begin position="356"/>
        <end position="375"/>
    </location>
</feature>
<dbReference type="Gene3D" id="3.20.20.70">
    <property type="entry name" value="Aldolase class I"/>
    <property type="match status" value="2"/>
</dbReference>
<reference evidence="9 10" key="1">
    <citation type="submission" date="2022-01" db="EMBL/GenBank/DDBJ databases">
        <title>Alkalihalobacillus sp. EGI L200015, a novel bacterium isolated from a salt lake sediment.</title>
        <authorList>
            <person name="Gao L."/>
            <person name="Fang B.-Z."/>
            <person name="Li W.-J."/>
        </authorList>
    </citation>
    <scope>NUCLEOTIDE SEQUENCE [LARGE SCALE GENOMIC DNA]</scope>
    <source>
        <strain evidence="9 10">KCTC 12718</strain>
    </source>
</reference>
<proteinExistence type="predicted"/>
<feature type="transmembrane region" description="Helical" evidence="7">
    <location>
        <begin position="298"/>
        <end position="321"/>
    </location>
</feature>
<evidence type="ECO:0000256" key="1">
    <source>
        <dbReference type="ARBA" id="ARBA00001917"/>
    </source>
</evidence>
<organism evidence="9 10">
    <name type="scientific">Pseudalkalibacillus berkeleyi</name>
    <dbReference type="NCBI Taxonomy" id="1069813"/>
    <lineage>
        <taxon>Bacteria</taxon>
        <taxon>Bacillati</taxon>
        <taxon>Bacillota</taxon>
        <taxon>Bacilli</taxon>
        <taxon>Bacillales</taxon>
        <taxon>Fictibacillaceae</taxon>
        <taxon>Pseudalkalibacillus</taxon>
    </lineage>
</organism>
<feature type="transmembrane region" description="Helical" evidence="7">
    <location>
        <begin position="411"/>
        <end position="428"/>
    </location>
</feature>
<keyword evidence="3" id="KW-0285">Flavoprotein</keyword>
<accession>A0ABS9GZX0</accession>
<feature type="transmembrane region" description="Helical" evidence="7">
    <location>
        <begin position="568"/>
        <end position="591"/>
    </location>
</feature>
<evidence type="ECO:0000256" key="4">
    <source>
        <dbReference type="ARBA" id="ARBA00022643"/>
    </source>
</evidence>
<feature type="domain" description="Dihydroorotate dehydrogenase catalytic" evidence="8">
    <location>
        <begin position="228"/>
        <end position="286"/>
    </location>
</feature>
<comment type="pathway">
    <text evidence="2">Pyrimidine metabolism; UMP biosynthesis via de novo pathway.</text>
</comment>
<dbReference type="EMBL" id="JAKIJS010000001">
    <property type="protein sequence ID" value="MCF6138289.1"/>
    <property type="molecule type" value="Genomic_DNA"/>
</dbReference>
<feature type="transmembrane region" description="Helical" evidence="7">
    <location>
        <begin position="387"/>
        <end position="405"/>
    </location>
</feature>
<dbReference type="SUPFAM" id="SSF51395">
    <property type="entry name" value="FMN-linked oxidoreductases"/>
    <property type="match status" value="1"/>
</dbReference>
<feature type="transmembrane region" description="Helical" evidence="7">
    <location>
        <begin position="540"/>
        <end position="562"/>
    </location>
</feature>
<dbReference type="PANTHER" id="PTHR48109:SF4">
    <property type="entry name" value="DIHYDROOROTATE DEHYDROGENASE (QUINONE), MITOCHONDRIAL"/>
    <property type="match status" value="1"/>
</dbReference>
<comment type="cofactor">
    <cofactor evidence="1">
        <name>FMN</name>
        <dbReference type="ChEBI" id="CHEBI:58210"/>
    </cofactor>
</comment>
<keyword evidence="10" id="KW-1185">Reference proteome</keyword>
<keyword evidence="6" id="KW-0560">Oxidoreductase</keyword>
<dbReference type="InterPro" id="IPR005720">
    <property type="entry name" value="Dihydroorotate_DH_cat"/>
</dbReference>
<keyword evidence="4" id="KW-0288">FMN</keyword>
<evidence type="ECO:0000259" key="8">
    <source>
        <dbReference type="Pfam" id="PF01180"/>
    </source>
</evidence>
<name>A0ABS9GZX0_9BACL</name>
<evidence type="ECO:0000256" key="2">
    <source>
        <dbReference type="ARBA" id="ARBA00004725"/>
    </source>
</evidence>
<gene>
    <name evidence="9" type="ORF">L2716_11180</name>
</gene>
<dbReference type="Proteomes" id="UP001649381">
    <property type="component" value="Unassembled WGS sequence"/>
</dbReference>
<feature type="transmembrane region" description="Helical" evidence="7">
    <location>
        <begin position="456"/>
        <end position="477"/>
    </location>
</feature>
<feature type="transmembrane region" description="Helical" evidence="7">
    <location>
        <begin position="512"/>
        <end position="533"/>
    </location>
</feature>
<evidence type="ECO:0000313" key="9">
    <source>
        <dbReference type="EMBL" id="MCF6138289.1"/>
    </source>
</evidence>
<keyword evidence="7" id="KW-1133">Transmembrane helix</keyword>
<dbReference type="InterPro" id="IPR050074">
    <property type="entry name" value="DHO_dehydrogenase"/>
</dbReference>
<dbReference type="RefSeq" id="WP_236334595.1">
    <property type="nucleotide sequence ID" value="NZ_JAKIJS010000001.1"/>
</dbReference>
<evidence type="ECO:0000256" key="6">
    <source>
        <dbReference type="ARBA" id="ARBA00023002"/>
    </source>
</evidence>
<evidence type="ECO:0000256" key="5">
    <source>
        <dbReference type="ARBA" id="ARBA00022975"/>
    </source>
</evidence>
<evidence type="ECO:0000256" key="3">
    <source>
        <dbReference type="ARBA" id="ARBA00022630"/>
    </source>
</evidence>
<keyword evidence="5" id="KW-0665">Pyrimidine biosynthesis</keyword>
<comment type="caution">
    <text evidence="9">The sequence shown here is derived from an EMBL/GenBank/DDBJ whole genome shotgun (WGS) entry which is preliminary data.</text>
</comment>
<evidence type="ECO:0000313" key="10">
    <source>
        <dbReference type="Proteomes" id="UP001649381"/>
    </source>
</evidence>
<dbReference type="InterPro" id="IPR013785">
    <property type="entry name" value="Aldolase_TIM"/>
</dbReference>
<evidence type="ECO:0000256" key="7">
    <source>
        <dbReference type="SAM" id="Phobius"/>
    </source>
</evidence>
<dbReference type="PANTHER" id="PTHR48109">
    <property type="entry name" value="DIHYDROOROTATE DEHYDROGENASE (QUINONE), MITOCHONDRIAL-RELATED"/>
    <property type="match status" value="1"/>
</dbReference>
<keyword evidence="7" id="KW-0472">Membrane</keyword>
<keyword evidence="7" id="KW-0812">Transmembrane</keyword>
<dbReference type="Pfam" id="PF01180">
    <property type="entry name" value="DHO_dh"/>
    <property type="match status" value="1"/>
</dbReference>
<protein>
    <submittedName>
        <fullName evidence="9">Dihydroorotate dehydrogenase</fullName>
    </submittedName>
</protein>